<evidence type="ECO:0000259" key="6">
    <source>
        <dbReference type="Pfam" id="PF05065"/>
    </source>
</evidence>
<evidence type="ECO:0000259" key="5">
    <source>
        <dbReference type="Pfam" id="PF04586"/>
    </source>
</evidence>
<dbReference type="Gene3D" id="3.30.2400.10">
    <property type="entry name" value="Major capsid protein gp5"/>
    <property type="match status" value="1"/>
</dbReference>
<accession>A0AAW9QUG6</accession>
<dbReference type="AlphaFoldDB" id="A0AAW9QUG6"/>
<evidence type="ECO:0000256" key="3">
    <source>
        <dbReference type="ARBA" id="ARBA00022670"/>
    </source>
</evidence>
<dbReference type="GO" id="GO:0006508">
    <property type="term" value="P:proteolysis"/>
    <property type="evidence" value="ECO:0007669"/>
    <property type="project" value="UniProtKB-KW"/>
</dbReference>
<dbReference type="Pfam" id="PF05065">
    <property type="entry name" value="Phage_capsid"/>
    <property type="match status" value="1"/>
</dbReference>
<reference evidence="7 8" key="1">
    <citation type="submission" date="2024-01" db="EMBL/GenBank/DDBJ databases">
        <title>Genomic insights into the taxonomy and metabolism of the cyanobacterium Pannus brasiliensis CCIBt3594.</title>
        <authorList>
            <person name="Machado M."/>
            <person name="Botero N.B."/>
            <person name="Andreote A.P.D."/>
            <person name="Feitosa A.M.T."/>
            <person name="Popin R."/>
            <person name="Sivonen K."/>
            <person name="Fiore M.F."/>
        </authorList>
    </citation>
    <scope>NUCLEOTIDE SEQUENCE [LARGE SCALE GENOMIC DNA]</scope>
    <source>
        <strain evidence="7 8">CCIBt3594</strain>
    </source>
</reference>
<dbReference type="NCBIfam" id="TIGR01554">
    <property type="entry name" value="major_cap_HK97"/>
    <property type="match status" value="1"/>
</dbReference>
<keyword evidence="8" id="KW-1185">Reference proteome</keyword>
<feature type="domain" description="Prohead serine protease" evidence="5">
    <location>
        <begin position="55"/>
        <end position="175"/>
    </location>
</feature>
<evidence type="ECO:0000313" key="7">
    <source>
        <dbReference type="EMBL" id="MEG3437692.1"/>
    </source>
</evidence>
<feature type="domain" description="Phage capsid-like C-terminal" evidence="6">
    <location>
        <begin position="347"/>
        <end position="633"/>
    </location>
</feature>
<gene>
    <name evidence="7" type="ORF">V0288_11230</name>
</gene>
<evidence type="ECO:0000313" key="8">
    <source>
        <dbReference type="Proteomes" id="UP001328733"/>
    </source>
</evidence>
<name>A0AAW9QUG6_9CHRO</name>
<dbReference type="RefSeq" id="WP_332865172.1">
    <property type="nucleotide sequence ID" value="NZ_JBAFSM010000018.1"/>
</dbReference>
<dbReference type="InterPro" id="IPR054612">
    <property type="entry name" value="Phage_capsid-like_C"/>
</dbReference>
<protein>
    <submittedName>
        <fullName evidence="7">Phage major capsid protein</fullName>
    </submittedName>
</protein>
<comment type="subcellular location">
    <subcellularLocation>
        <location evidence="1">Virion</location>
    </subcellularLocation>
</comment>
<dbReference type="EMBL" id="JBAFSM010000018">
    <property type="protein sequence ID" value="MEG3437692.1"/>
    <property type="molecule type" value="Genomic_DNA"/>
</dbReference>
<sequence length="638" mass="70776">MVATQVKAPETGKIFTREFTAKVRAVEGSSDRITFSFSSEEPVDRWWYREILSHEPGAFDLSRVSGMNWLWNHKMDVVLGKVERIWLGDDKRLYAETRWSKKPSVQDFRIDVEDGILTNMSFGYSVEEYQRQAIPAQDDVDPEEDDIDEECPTYIGTKWKIYEISLVSVPADSTVGIGRALSEFTIEERRPTQGGIEVSEAAVLEERAKETNRVREILAAAEFFHLPDLGQTLVEKGTSIEEAYKIFRKEANPEQNPVATPIDLALGLKNADQQEYSIRKAILAAAYGRSSTEGREAGREWEYSDEIAKRIGKSKPEKSIFIPVRDLKVFAGQQQRASLIAGDNQFGGFTIDTELRAQDFIDLLRNQAKVMMLGATLLTGLEGPVNIPRQASAGQAFWLGEEASITPSRLGFNQVGLRYKTVGARQSYTRDLMYQSSLDIEMLIRMDLAMILALAIDKAALWGTGMNNEPRGIANTAGVNSIDLGTNGGELTWFDVVNAIKLVKKNNAAIGAISWLGNAEVEAKLMTTPKQADGVEGNFILSEPGMMAYPRLCGYRFETSEQIPSDLEKGTGINLSGLVAGVFSQVVIGQWGVLEIEANPYSGEVWPKGAFDVRAMQSADVTLRHEESFTVFTDIVTA</sequence>
<organism evidence="7 8">
    <name type="scientific">Pannus brasiliensis CCIBt3594</name>
    <dbReference type="NCBI Taxonomy" id="1427578"/>
    <lineage>
        <taxon>Bacteria</taxon>
        <taxon>Bacillati</taxon>
        <taxon>Cyanobacteriota</taxon>
        <taxon>Cyanophyceae</taxon>
        <taxon>Oscillatoriophycideae</taxon>
        <taxon>Chroococcales</taxon>
        <taxon>Microcystaceae</taxon>
        <taxon>Pannus</taxon>
    </lineage>
</organism>
<evidence type="ECO:0000256" key="4">
    <source>
        <dbReference type="ARBA" id="ARBA00022801"/>
    </source>
</evidence>
<dbReference type="InterPro" id="IPR054613">
    <property type="entry name" value="Peptidase_S78_dom"/>
</dbReference>
<keyword evidence="3" id="KW-0645">Protease</keyword>
<keyword evidence="4" id="KW-0378">Hydrolase</keyword>
<dbReference type="GO" id="GO:0008233">
    <property type="term" value="F:peptidase activity"/>
    <property type="evidence" value="ECO:0007669"/>
    <property type="project" value="UniProtKB-KW"/>
</dbReference>
<dbReference type="Pfam" id="PF04586">
    <property type="entry name" value="Peptidase_S78"/>
    <property type="match status" value="1"/>
</dbReference>
<proteinExistence type="predicted"/>
<dbReference type="InterPro" id="IPR024455">
    <property type="entry name" value="Phage_capsid"/>
</dbReference>
<evidence type="ECO:0000256" key="1">
    <source>
        <dbReference type="ARBA" id="ARBA00004328"/>
    </source>
</evidence>
<keyword evidence="2" id="KW-1188">Viral release from host cell</keyword>
<evidence type="ECO:0000256" key="2">
    <source>
        <dbReference type="ARBA" id="ARBA00022612"/>
    </source>
</evidence>
<comment type="caution">
    <text evidence="7">The sequence shown here is derived from an EMBL/GenBank/DDBJ whole genome shotgun (WGS) entry which is preliminary data.</text>
</comment>
<dbReference type="SUPFAM" id="SSF56563">
    <property type="entry name" value="Major capsid protein gp5"/>
    <property type="match status" value="1"/>
</dbReference>
<dbReference type="Proteomes" id="UP001328733">
    <property type="component" value="Unassembled WGS sequence"/>
</dbReference>